<evidence type="ECO:0000313" key="1">
    <source>
        <dbReference type="EMBL" id="KAF1834144.1"/>
    </source>
</evidence>
<dbReference type="EMBL" id="ML975307">
    <property type="protein sequence ID" value="KAF1834144.1"/>
    <property type="molecule type" value="Genomic_DNA"/>
</dbReference>
<reference evidence="1" key="1">
    <citation type="submission" date="2020-01" db="EMBL/GenBank/DDBJ databases">
        <authorList>
            <consortium name="DOE Joint Genome Institute"/>
            <person name="Haridas S."/>
            <person name="Albert R."/>
            <person name="Binder M."/>
            <person name="Bloem J."/>
            <person name="Labutti K."/>
            <person name="Salamov A."/>
            <person name="Andreopoulos B."/>
            <person name="Baker S.E."/>
            <person name="Barry K."/>
            <person name="Bills G."/>
            <person name="Bluhm B.H."/>
            <person name="Cannon C."/>
            <person name="Castanera R."/>
            <person name="Culley D.E."/>
            <person name="Daum C."/>
            <person name="Ezra D."/>
            <person name="Gonzalez J.B."/>
            <person name="Henrissat B."/>
            <person name="Kuo A."/>
            <person name="Liang C."/>
            <person name="Lipzen A."/>
            <person name="Lutzoni F."/>
            <person name="Magnuson J."/>
            <person name="Mondo S."/>
            <person name="Nolan M."/>
            <person name="Ohm R."/>
            <person name="Pangilinan J."/>
            <person name="Park H.-J."/>
            <person name="Ramirez L."/>
            <person name="Alfaro M."/>
            <person name="Sun H."/>
            <person name="Tritt A."/>
            <person name="Yoshinaga Y."/>
            <person name="Zwiers L.-H."/>
            <person name="Turgeon B.G."/>
            <person name="Goodwin S.B."/>
            <person name="Spatafora J.W."/>
            <person name="Crous P.W."/>
            <person name="Grigoriev I.V."/>
        </authorList>
    </citation>
    <scope>NUCLEOTIDE SEQUENCE</scope>
    <source>
        <strain evidence="1">P77</strain>
    </source>
</reference>
<dbReference type="Proteomes" id="UP000800040">
    <property type="component" value="Unassembled WGS sequence"/>
</dbReference>
<proteinExistence type="predicted"/>
<dbReference type="SUPFAM" id="SSF51735">
    <property type="entry name" value="NAD(P)-binding Rossmann-fold domains"/>
    <property type="match status" value="1"/>
</dbReference>
<dbReference type="PANTHER" id="PTHR14097">
    <property type="entry name" value="OXIDOREDUCTASE HTATIP2"/>
    <property type="match status" value="1"/>
</dbReference>
<accession>A0A6A5KI57</accession>
<dbReference type="InterPro" id="IPR036291">
    <property type="entry name" value="NAD(P)-bd_dom_sf"/>
</dbReference>
<dbReference type="PANTHER" id="PTHR14097:SF8">
    <property type="entry name" value="NAD(P)-BINDING DOMAIN-CONTAINING PROTEIN"/>
    <property type="match status" value="1"/>
</dbReference>
<gene>
    <name evidence="1" type="ORF">BDW02DRAFT_352065</name>
</gene>
<protein>
    <submittedName>
        <fullName evidence="1">Uncharacterized protein</fullName>
    </submittedName>
</protein>
<keyword evidence="2" id="KW-1185">Reference proteome</keyword>
<dbReference type="OrthoDB" id="3535423at2759"/>
<organism evidence="1 2">
    <name type="scientific">Decorospora gaudefroyi</name>
    <dbReference type="NCBI Taxonomy" id="184978"/>
    <lineage>
        <taxon>Eukaryota</taxon>
        <taxon>Fungi</taxon>
        <taxon>Dikarya</taxon>
        <taxon>Ascomycota</taxon>
        <taxon>Pezizomycotina</taxon>
        <taxon>Dothideomycetes</taxon>
        <taxon>Pleosporomycetidae</taxon>
        <taxon>Pleosporales</taxon>
        <taxon>Pleosporineae</taxon>
        <taxon>Pleosporaceae</taxon>
        <taxon>Decorospora</taxon>
    </lineage>
</organism>
<sequence>MKILIVGATGSIGSTILQYCLRRPEITQVVAITRRPIPSPSPSSSEHDAAKLSHVLIPDFGALDAVPDSTWVQLADADALIWAMGTYDLNEDVNLNYPLAFQERIATRLRRDGKTARFRFILLGGAFTETNQSRRLFLLWDQRRMKGLLQAKTLKFAEDRSEMWEAVVIRPGGILLGGEKLQNRVAKTVFGDTLVVRGEEVGACVADLVVIGSEEAVVENLEIVERGRRALIDG</sequence>
<name>A0A6A5KI57_9PLEO</name>
<dbReference type="Gene3D" id="3.40.50.720">
    <property type="entry name" value="NAD(P)-binding Rossmann-like Domain"/>
    <property type="match status" value="1"/>
</dbReference>
<dbReference type="AlphaFoldDB" id="A0A6A5KI57"/>
<evidence type="ECO:0000313" key="2">
    <source>
        <dbReference type="Proteomes" id="UP000800040"/>
    </source>
</evidence>